<keyword evidence="5" id="KW-1185">Reference proteome</keyword>
<organism evidence="4 5">
    <name type="scientific">Legionella erythra</name>
    <dbReference type="NCBI Taxonomy" id="448"/>
    <lineage>
        <taxon>Bacteria</taxon>
        <taxon>Pseudomonadati</taxon>
        <taxon>Pseudomonadota</taxon>
        <taxon>Gammaproteobacteria</taxon>
        <taxon>Legionellales</taxon>
        <taxon>Legionellaceae</taxon>
        <taxon>Legionella</taxon>
    </lineage>
</organism>
<dbReference type="PROSITE" id="PS50088">
    <property type="entry name" value="ANK_REPEAT"/>
    <property type="match status" value="1"/>
</dbReference>
<comment type="caution">
    <text evidence="4">The sequence shown here is derived from an EMBL/GenBank/DDBJ whole genome shotgun (WGS) entry which is preliminary data.</text>
</comment>
<dbReference type="InterPro" id="IPR036770">
    <property type="entry name" value="Ankyrin_rpt-contain_sf"/>
</dbReference>
<name>A0A0W0TQM3_LEGER</name>
<evidence type="ECO:0000313" key="4">
    <source>
        <dbReference type="EMBL" id="KTC97770.1"/>
    </source>
</evidence>
<dbReference type="Gene3D" id="1.25.40.20">
    <property type="entry name" value="Ankyrin repeat-containing domain"/>
    <property type="match status" value="1"/>
</dbReference>
<evidence type="ECO:0000256" key="1">
    <source>
        <dbReference type="ARBA" id="ARBA00022737"/>
    </source>
</evidence>
<dbReference type="EMBL" id="LNYA01000024">
    <property type="protein sequence ID" value="KTC97770.1"/>
    <property type="molecule type" value="Genomic_DNA"/>
</dbReference>
<evidence type="ECO:0000313" key="5">
    <source>
        <dbReference type="Proteomes" id="UP000054773"/>
    </source>
</evidence>
<evidence type="ECO:0000256" key="3">
    <source>
        <dbReference type="PROSITE-ProRule" id="PRU00023"/>
    </source>
</evidence>
<accession>A0A0W0TQM3</accession>
<dbReference type="STRING" id="448.Lery_1609"/>
<feature type="repeat" description="ANK" evidence="3">
    <location>
        <begin position="146"/>
        <end position="178"/>
    </location>
</feature>
<dbReference type="AlphaFoldDB" id="A0A0W0TQM3"/>
<dbReference type="OrthoDB" id="5634358at2"/>
<keyword evidence="1" id="KW-0677">Repeat</keyword>
<dbReference type="Proteomes" id="UP000054773">
    <property type="component" value="Unassembled WGS sequence"/>
</dbReference>
<dbReference type="Pfam" id="PF12796">
    <property type="entry name" value="Ank_2"/>
    <property type="match status" value="1"/>
</dbReference>
<reference evidence="4 5" key="1">
    <citation type="submission" date="2015-11" db="EMBL/GenBank/DDBJ databases">
        <title>Genomic analysis of 38 Legionella species identifies large and diverse effector repertoires.</title>
        <authorList>
            <person name="Burstein D."/>
            <person name="Amaro F."/>
            <person name="Zusman T."/>
            <person name="Lifshitz Z."/>
            <person name="Cohen O."/>
            <person name="Gilbert J.A."/>
            <person name="Pupko T."/>
            <person name="Shuman H.A."/>
            <person name="Segal G."/>
        </authorList>
    </citation>
    <scope>NUCLEOTIDE SEQUENCE [LARGE SCALE GENOMIC DNA]</scope>
    <source>
        <strain evidence="4 5">SE-32A-C8</strain>
    </source>
</reference>
<dbReference type="PATRIC" id="fig|448.7.peg.1678"/>
<gene>
    <name evidence="4" type="ORF">Lery_1609</name>
</gene>
<dbReference type="PANTHER" id="PTHR24171">
    <property type="entry name" value="ANKYRIN REPEAT DOMAIN-CONTAINING PROTEIN 39-RELATED"/>
    <property type="match status" value="1"/>
</dbReference>
<sequence length="353" mass="40582">MSLFRSINFHLIYFELKLGTILRLKLFFMPFNYYCNNPTFSSLGFLSLDDKKLVSFMVKEGFNVNKKWAHDNPVLHLLLANERFNDFERFLDLIPQYINPNLCDGPFYGKKSLLILLTMMVSNGMLPLKFIKQYKEKIDFNYQDSSGRTALHYAVILGRYDIADALIQAGASSSIDDKYKKRAFDYLFCAESCINSVLKQIDIEPTRDIEAKNNVIKDHRGRPLTLQGVQLVQKKSIVGHVLQGVKDGNCRLVKYIKGHLKWSTFIGDDTQPTYIIMADLAQQIATIYHKNLDKILVCEMLSPEEQEQFFDYLLDLDQKLSGNSILSGCLAGHKMMSKYYEHEAPRSISSFVS</sequence>
<keyword evidence="2 3" id="KW-0040">ANK repeat</keyword>
<dbReference type="InterPro" id="IPR002110">
    <property type="entry name" value="Ankyrin_rpt"/>
</dbReference>
<dbReference type="PROSITE" id="PS50297">
    <property type="entry name" value="ANK_REP_REGION"/>
    <property type="match status" value="1"/>
</dbReference>
<evidence type="ECO:0000256" key="2">
    <source>
        <dbReference type="ARBA" id="ARBA00023043"/>
    </source>
</evidence>
<proteinExistence type="predicted"/>
<dbReference type="SMART" id="SM00248">
    <property type="entry name" value="ANK"/>
    <property type="match status" value="2"/>
</dbReference>
<dbReference type="SUPFAM" id="SSF48403">
    <property type="entry name" value="Ankyrin repeat"/>
    <property type="match status" value="1"/>
</dbReference>
<protein>
    <submittedName>
        <fullName evidence="4">Ankyrin repeats (3 copies)</fullName>
    </submittedName>
</protein>